<dbReference type="InterPro" id="IPR021219">
    <property type="entry name" value="DUF2703"/>
</dbReference>
<dbReference type="STRING" id="580340.Tlie_0764"/>
<dbReference type="OrthoDB" id="582113at2"/>
<dbReference type="AlphaFoldDB" id="G7V9E7"/>
<dbReference type="HOGENOM" id="CLU_1522236_0_0_0"/>
<evidence type="ECO:0000313" key="2">
    <source>
        <dbReference type="Proteomes" id="UP000005868"/>
    </source>
</evidence>
<accession>G7V9E7</accession>
<reference evidence="1 2" key="2">
    <citation type="journal article" date="2012" name="Stand. Genomic Sci.">
        <title>Genome sequence of the moderately thermophilic, amino-acid-degrading and sulfur-reducing bacterium Thermovirga lienii type strain (Cas60314(T)).</title>
        <authorList>
            <person name="Goker M."/>
            <person name="Saunders E."/>
            <person name="Lapidus A."/>
            <person name="Nolan M."/>
            <person name="Lucas S."/>
            <person name="Hammon N."/>
            <person name="Deshpande S."/>
            <person name="Cheng J.F."/>
            <person name="Han C."/>
            <person name="Tapia R."/>
            <person name="Goodwin L.A."/>
            <person name="Pitluck S."/>
            <person name="Liolios K."/>
            <person name="Mavromatis K."/>
            <person name="Pagani I."/>
            <person name="Ivanova N."/>
            <person name="Mikhailova N."/>
            <person name="Pati A."/>
            <person name="Chen A."/>
            <person name="Palaniappan K."/>
            <person name="Land M."/>
            <person name="Chang Y.J."/>
            <person name="Jeffries C.D."/>
            <person name="Brambilla E.M."/>
            <person name="Rohde M."/>
            <person name="Spring S."/>
            <person name="Detter J.C."/>
            <person name="Woyke T."/>
            <person name="Bristow J."/>
            <person name="Eisen J.A."/>
            <person name="Markowitz V."/>
            <person name="Hugenholtz P."/>
            <person name="Kyrpides N.C."/>
            <person name="Klenk H.P."/>
        </authorList>
    </citation>
    <scope>NUCLEOTIDE SEQUENCE [LARGE SCALE GENOMIC DNA]</scope>
    <source>
        <strain evidence="2">ATCC BAA-1197 / DSM 17291 / Cas60314</strain>
    </source>
</reference>
<dbReference type="Proteomes" id="UP000005868">
    <property type="component" value="Chromosome"/>
</dbReference>
<dbReference type="Pfam" id="PF10865">
    <property type="entry name" value="DUF2703"/>
    <property type="match status" value="1"/>
</dbReference>
<organism evidence="1 2">
    <name type="scientific">Thermovirga lienii (strain ATCC BAA-1197 / DSM 17291 / Cas60314)</name>
    <dbReference type="NCBI Taxonomy" id="580340"/>
    <lineage>
        <taxon>Bacteria</taxon>
        <taxon>Thermotogati</taxon>
        <taxon>Synergistota</taxon>
        <taxon>Synergistia</taxon>
        <taxon>Synergistales</taxon>
        <taxon>Thermovirgaceae</taxon>
        <taxon>Thermovirga</taxon>
    </lineage>
</organism>
<dbReference type="EMBL" id="CP003096">
    <property type="protein sequence ID" value="AER66497.1"/>
    <property type="molecule type" value="Genomic_DNA"/>
</dbReference>
<reference evidence="2" key="1">
    <citation type="submission" date="2011-10" db="EMBL/GenBank/DDBJ databases">
        <title>The complete genome of chromosome of Thermovirga lienii DSM 17291.</title>
        <authorList>
            <consortium name="US DOE Joint Genome Institute (JGI-PGF)"/>
            <person name="Lucas S."/>
            <person name="Copeland A."/>
            <person name="Lapidus A."/>
            <person name="Glavina del Rio T."/>
            <person name="Dalin E."/>
            <person name="Tice H."/>
            <person name="Bruce D."/>
            <person name="Goodwin L."/>
            <person name="Pitluck S."/>
            <person name="Peters L."/>
            <person name="Mikhailova N."/>
            <person name="Saunders E."/>
            <person name="Kyrpides N."/>
            <person name="Mavromatis K."/>
            <person name="Ivanova N."/>
            <person name="Last F.I."/>
            <person name="Brettin T."/>
            <person name="Detter J.C."/>
            <person name="Han C."/>
            <person name="Larimer F."/>
            <person name="Land M."/>
            <person name="Hauser L."/>
            <person name="Markowitz V."/>
            <person name="Cheng J.-F."/>
            <person name="Hugenholtz P."/>
            <person name="Woyke T."/>
            <person name="Wu D."/>
            <person name="Spring S."/>
            <person name="Schroeder M."/>
            <person name="Brambilla E.-M."/>
            <person name="Klenk H.-P."/>
            <person name="Eisen J.A."/>
        </authorList>
    </citation>
    <scope>NUCLEOTIDE SEQUENCE [LARGE SCALE GENOMIC DNA]</scope>
    <source>
        <strain evidence="2">ATCC BAA-1197 / DSM 17291 / Cas60314</strain>
    </source>
</reference>
<gene>
    <name evidence="1" type="ordered locus">Tlie_0764</name>
</gene>
<dbReference type="KEGG" id="tli:Tlie_0764"/>
<name>G7V9E7_THELD</name>
<protein>
    <submittedName>
        <fullName evidence="1">Uncharacterized protein</fullName>
    </submittedName>
</protein>
<evidence type="ECO:0000313" key="1">
    <source>
        <dbReference type="EMBL" id="AER66497.1"/>
    </source>
</evidence>
<proteinExistence type="predicted"/>
<keyword evidence="2" id="KW-1185">Reference proteome</keyword>
<sequence>MGCCSSAGKCCGNNKAGKSDPGKKEVQIDFLYLDLDVCDRCTGTWKNLEEALSDVSKVLEAAGVNVVLNKIHIRTEEEAIKHQLVTSPTIRVNGRDIQMEVKETQCDSCGSLCGEEVDCRVWVYDGVEYPVPPKAMIVDAILKEVYGSDNKEAEAKPYSLPENLKKFFQALEQKKGNCSCS</sequence>
<dbReference type="eggNOG" id="COG1695">
    <property type="taxonomic scope" value="Bacteria"/>
</dbReference>